<protein>
    <submittedName>
        <fullName evidence="1">(diamondback moth) hypothetical protein</fullName>
    </submittedName>
</protein>
<keyword evidence="2" id="KW-1185">Reference proteome</keyword>
<evidence type="ECO:0000313" key="1">
    <source>
        <dbReference type="EMBL" id="CAG9133246.1"/>
    </source>
</evidence>
<name>A0A8S4FYI9_PLUXY</name>
<reference evidence="1" key="1">
    <citation type="submission" date="2020-11" db="EMBL/GenBank/DDBJ databases">
        <authorList>
            <person name="Whiteford S."/>
        </authorList>
    </citation>
    <scope>NUCLEOTIDE SEQUENCE</scope>
</reference>
<dbReference type="AlphaFoldDB" id="A0A8S4FYI9"/>
<comment type="caution">
    <text evidence="1">The sequence shown here is derived from an EMBL/GenBank/DDBJ whole genome shotgun (WGS) entry which is preliminary data.</text>
</comment>
<evidence type="ECO:0000313" key="2">
    <source>
        <dbReference type="Proteomes" id="UP000653454"/>
    </source>
</evidence>
<gene>
    <name evidence="1" type="ORF">PLXY2_LOCUS11518</name>
</gene>
<proteinExistence type="predicted"/>
<dbReference type="EMBL" id="CAJHNJ030000059">
    <property type="protein sequence ID" value="CAG9133246.1"/>
    <property type="molecule type" value="Genomic_DNA"/>
</dbReference>
<dbReference type="Proteomes" id="UP000653454">
    <property type="component" value="Unassembled WGS sequence"/>
</dbReference>
<organism evidence="1 2">
    <name type="scientific">Plutella xylostella</name>
    <name type="common">Diamondback moth</name>
    <name type="synonym">Plutella maculipennis</name>
    <dbReference type="NCBI Taxonomy" id="51655"/>
    <lineage>
        <taxon>Eukaryota</taxon>
        <taxon>Metazoa</taxon>
        <taxon>Ecdysozoa</taxon>
        <taxon>Arthropoda</taxon>
        <taxon>Hexapoda</taxon>
        <taxon>Insecta</taxon>
        <taxon>Pterygota</taxon>
        <taxon>Neoptera</taxon>
        <taxon>Endopterygota</taxon>
        <taxon>Lepidoptera</taxon>
        <taxon>Glossata</taxon>
        <taxon>Ditrysia</taxon>
        <taxon>Yponomeutoidea</taxon>
        <taxon>Plutellidae</taxon>
        <taxon>Plutella</taxon>
    </lineage>
</organism>
<accession>A0A8S4FYI9</accession>
<sequence>MNKKIQSDPWMFVYRKLREQEILGSGKCCCSREKEVEATGRCRCKKPVSLRAWAAQAPAWRLPPRGGESSRLPQAEDDTRACYLFLFRTSL</sequence>